<dbReference type="Proteomes" id="UP000070444">
    <property type="component" value="Unassembled WGS sequence"/>
</dbReference>
<name>A0A137P7T4_CONC2</name>
<keyword evidence="5" id="KW-0498">Mitosis</keyword>
<dbReference type="EMBL" id="KQ964485">
    <property type="protein sequence ID" value="KXN71052.1"/>
    <property type="molecule type" value="Genomic_DNA"/>
</dbReference>
<accession>A0A137P7T4</accession>
<proteinExistence type="inferred from homology"/>
<dbReference type="GO" id="GO:0051301">
    <property type="term" value="P:cell division"/>
    <property type="evidence" value="ECO:0007669"/>
    <property type="project" value="UniProtKB-KW"/>
</dbReference>
<dbReference type="Gene3D" id="1.25.10.10">
    <property type="entry name" value="Leucine-rich Repeat Variant"/>
    <property type="match status" value="1"/>
</dbReference>
<keyword evidence="4" id="KW-0493">Microtubule</keyword>
<evidence type="ECO:0000256" key="4">
    <source>
        <dbReference type="ARBA" id="ARBA00022701"/>
    </source>
</evidence>
<evidence type="ECO:0000313" key="9">
    <source>
        <dbReference type="Proteomes" id="UP000070444"/>
    </source>
</evidence>
<organism evidence="8 9">
    <name type="scientific">Conidiobolus coronatus (strain ATCC 28846 / CBS 209.66 / NRRL 28638)</name>
    <name type="common">Delacroixia coronata</name>
    <dbReference type="NCBI Taxonomy" id="796925"/>
    <lineage>
        <taxon>Eukaryota</taxon>
        <taxon>Fungi</taxon>
        <taxon>Fungi incertae sedis</taxon>
        <taxon>Zoopagomycota</taxon>
        <taxon>Entomophthoromycotina</taxon>
        <taxon>Entomophthoromycetes</taxon>
        <taxon>Entomophthorales</taxon>
        <taxon>Ancylistaceae</taxon>
        <taxon>Conidiobolus</taxon>
    </lineage>
</organism>
<evidence type="ECO:0000256" key="2">
    <source>
        <dbReference type="ARBA" id="ARBA00009549"/>
    </source>
</evidence>
<keyword evidence="9" id="KW-1185">Reference proteome</keyword>
<evidence type="ECO:0000256" key="3">
    <source>
        <dbReference type="ARBA" id="ARBA00022618"/>
    </source>
</evidence>
<keyword evidence="3" id="KW-0132">Cell division</keyword>
<evidence type="ECO:0000256" key="5">
    <source>
        <dbReference type="ARBA" id="ARBA00022776"/>
    </source>
</evidence>
<keyword evidence="5" id="KW-0131">Cell cycle</keyword>
<evidence type="ECO:0000313" key="8">
    <source>
        <dbReference type="EMBL" id="KXN71052.1"/>
    </source>
</evidence>
<dbReference type="STRING" id="796925.A0A137P7T4"/>
<comment type="similarity">
    <text evidence="2">Belongs to the CLASP family.</text>
</comment>
<dbReference type="InterPro" id="IPR024395">
    <property type="entry name" value="CLASP_N_dom"/>
</dbReference>
<dbReference type="GO" id="GO:0005874">
    <property type="term" value="C:microtubule"/>
    <property type="evidence" value="ECO:0007669"/>
    <property type="project" value="UniProtKB-KW"/>
</dbReference>
<gene>
    <name evidence="8" type="ORF">CONCODRAFT_78535</name>
</gene>
<protein>
    <recommendedName>
        <fullName evidence="7">CLASP N-terminal domain-containing protein</fullName>
    </recommendedName>
</protein>
<dbReference type="AlphaFoldDB" id="A0A137P7T4"/>
<dbReference type="InterPro" id="IPR011989">
    <property type="entry name" value="ARM-like"/>
</dbReference>
<dbReference type="GO" id="GO:0005819">
    <property type="term" value="C:spindle"/>
    <property type="evidence" value="ECO:0007669"/>
    <property type="project" value="UniProtKB-SubCell"/>
</dbReference>
<reference evidence="8 9" key="1">
    <citation type="journal article" date="2015" name="Genome Biol. Evol.">
        <title>Phylogenomic analyses indicate that early fungi evolved digesting cell walls of algal ancestors of land plants.</title>
        <authorList>
            <person name="Chang Y."/>
            <person name="Wang S."/>
            <person name="Sekimoto S."/>
            <person name="Aerts A.L."/>
            <person name="Choi C."/>
            <person name="Clum A."/>
            <person name="LaButti K.M."/>
            <person name="Lindquist E.A."/>
            <person name="Yee Ngan C."/>
            <person name="Ohm R.A."/>
            <person name="Salamov A.A."/>
            <person name="Grigoriev I.V."/>
            <person name="Spatafora J.W."/>
            <person name="Berbee M.L."/>
        </authorList>
    </citation>
    <scope>NUCLEOTIDE SEQUENCE [LARGE SCALE GENOMIC DNA]</scope>
    <source>
        <strain evidence="8 9">NRRL 28638</strain>
    </source>
</reference>
<dbReference type="Pfam" id="PF12348">
    <property type="entry name" value="CLASP_N"/>
    <property type="match status" value="1"/>
</dbReference>
<sequence>MDSNTNADADTSILSVESTDINSTTPPSLAPLSEEFKDIKRYLETLENDQEWEIIITKLARIQELAKLGLFNNAVRMKKLTQLTCINNFIITERTQLMSETLNFVQNIAQTLTLDQFNPLLALYLPNLIKNLGKTNKLFVKKTSITLQKLILNSINKGQKLAITEVLLASCKEFGIDEFDNWEICIKFSSEDSALEVRNVSKKLYDIYSKKVDETRKQNFISKLSDNSKKTLKLLSNTRPATSKLSIAELKRIKRAEQIDKIGDELEDLKVQEGANTPPTTVDAIKEEEK</sequence>
<comment type="subcellular location">
    <subcellularLocation>
        <location evidence="1">Cytoplasm</location>
        <location evidence="1">Cytoskeleton</location>
        <location evidence="1">Spindle</location>
    </subcellularLocation>
</comment>
<dbReference type="OrthoDB" id="46159at2759"/>
<evidence type="ECO:0000256" key="1">
    <source>
        <dbReference type="ARBA" id="ARBA00004186"/>
    </source>
</evidence>
<feature type="region of interest" description="Disordered" evidence="6">
    <location>
        <begin position="267"/>
        <end position="290"/>
    </location>
</feature>
<evidence type="ECO:0000256" key="6">
    <source>
        <dbReference type="SAM" id="MobiDB-lite"/>
    </source>
</evidence>
<evidence type="ECO:0000259" key="7">
    <source>
        <dbReference type="Pfam" id="PF12348"/>
    </source>
</evidence>
<feature type="domain" description="CLASP N-terminal" evidence="7">
    <location>
        <begin position="32"/>
        <end position="155"/>
    </location>
</feature>